<dbReference type="OrthoDB" id="9783652at2"/>
<keyword evidence="10" id="KW-1185">Reference proteome</keyword>
<dbReference type="PANTHER" id="PTHR22926:SF3">
    <property type="entry name" value="UNDECAPRENYL-PHOSPHATE ALPHA-N-ACETYLGLUCOSAMINYL 1-PHOSPHATE TRANSFERASE"/>
    <property type="match status" value="1"/>
</dbReference>
<keyword evidence="7" id="KW-0479">Metal-binding</keyword>
<dbReference type="GO" id="GO:0005886">
    <property type="term" value="C:plasma membrane"/>
    <property type="evidence" value="ECO:0007669"/>
    <property type="project" value="UniProtKB-SubCell"/>
</dbReference>
<evidence type="ECO:0000256" key="8">
    <source>
        <dbReference type="SAM" id="Phobius"/>
    </source>
</evidence>
<keyword evidence="3 9" id="KW-0808">Transferase</keyword>
<evidence type="ECO:0000256" key="6">
    <source>
        <dbReference type="ARBA" id="ARBA00023136"/>
    </source>
</evidence>
<dbReference type="GO" id="GO:0046872">
    <property type="term" value="F:metal ion binding"/>
    <property type="evidence" value="ECO:0007669"/>
    <property type="project" value="UniProtKB-KW"/>
</dbReference>
<keyword evidence="7" id="KW-0460">Magnesium</keyword>
<dbReference type="AlphaFoldDB" id="A0A3M8CYX9"/>
<evidence type="ECO:0000256" key="7">
    <source>
        <dbReference type="PIRSR" id="PIRSR600715-1"/>
    </source>
</evidence>
<feature type="transmembrane region" description="Helical" evidence="8">
    <location>
        <begin position="164"/>
        <end position="183"/>
    </location>
</feature>
<comment type="cofactor">
    <cofactor evidence="7">
        <name>Mg(2+)</name>
        <dbReference type="ChEBI" id="CHEBI:18420"/>
    </cofactor>
</comment>
<feature type="transmembrane region" description="Helical" evidence="8">
    <location>
        <begin position="247"/>
        <end position="266"/>
    </location>
</feature>
<keyword evidence="2" id="KW-1003">Cell membrane</keyword>
<dbReference type="CDD" id="cd06853">
    <property type="entry name" value="GT_WecA_like"/>
    <property type="match status" value="1"/>
</dbReference>
<gene>
    <name evidence="9" type="ORF">EDM56_27060</name>
</gene>
<evidence type="ECO:0000256" key="2">
    <source>
        <dbReference type="ARBA" id="ARBA00022475"/>
    </source>
</evidence>
<comment type="subcellular location">
    <subcellularLocation>
        <location evidence="1">Cell membrane</location>
        <topology evidence="1">Multi-pass membrane protein</topology>
    </subcellularLocation>
</comment>
<organism evidence="9 10">
    <name type="scientific">Brevibacillus fluminis</name>
    <dbReference type="NCBI Taxonomy" id="511487"/>
    <lineage>
        <taxon>Bacteria</taxon>
        <taxon>Bacillati</taxon>
        <taxon>Bacillota</taxon>
        <taxon>Bacilli</taxon>
        <taxon>Bacillales</taxon>
        <taxon>Paenibacillaceae</taxon>
        <taxon>Brevibacillus</taxon>
    </lineage>
</organism>
<evidence type="ECO:0000256" key="1">
    <source>
        <dbReference type="ARBA" id="ARBA00004651"/>
    </source>
</evidence>
<evidence type="ECO:0000313" key="10">
    <source>
        <dbReference type="Proteomes" id="UP000271031"/>
    </source>
</evidence>
<dbReference type="GO" id="GO:0071555">
    <property type="term" value="P:cell wall organization"/>
    <property type="evidence" value="ECO:0007669"/>
    <property type="project" value="TreeGrafter"/>
</dbReference>
<dbReference type="EMBL" id="RHHQ01000024">
    <property type="protein sequence ID" value="RNB81062.1"/>
    <property type="molecule type" value="Genomic_DNA"/>
</dbReference>
<feature type="transmembrane region" description="Helical" evidence="8">
    <location>
        <begin position="48"/>
        <end position="65"/>
    </location>
</feature>
<evidence type="ECO:0000313" key="9">
    <source>
        <dbReference type="EMBL" id="RNB81062.1"/>
    </source>
</evidence>
<accession>A0A3M8CYX9</accession>
<dbReference type="GO" id="GO:0044038">
    <property type="term" value="P:cell wall macromolecule biosynthetic process"/>
    <property type="evidence" value="ECO:0007669"/>
    <property type="project" value="TreeGrafter"/>
</dbReference>
<dbReference type="InterPro" id="IPR000715">
    <property type="entry name" value="Glycosyl_transferase_4"/>
</dbReference>
<sequence length="267" mass="28750">MFGGVLIVSMMYAEWDSLVVAVISGGVLLVGVGAVDDWFKAQRREFPVSPRLIVQGLATIIAFALDIRFRGISTGWLGGDEGQMVLFPLWLSFIATVLWILGLTNMMNFLDGADGLAGGVTTISATTLFFIAWLTGQSQTALMAAILVGATLAFLRFNFHPAQLFMGDAGSAFLGYTLALLGLEGAMKGATLVSLTVTVLALGLPVVDTLQVMVSRLRAGLPVYKADRRHVHHRLLSKGLTTRQTVVVLYVVSFLFSLTSVCLFLFL</sequence>
<feature type="binding site" evidence="7">
    <location>
        <position position="168"/>
    </location>
    <ligand>
        <name>Mg(2+)</name>
        <dbReference type="ChEBI" id="CHEBI:18420"/>
    </ligand>
</feature>
<evidence type="ECO:0000256" key="3">
    <source>
        <dbReference type="ARBA" id="ARBA00022679"/>
    </source>
</evidence>
<feature type="transmembrane region" description="Helical" evidence="8">
    <location>
        <begin position="115"/>
        <end position="134"/>
    </location>
</feature>
<feature type="transmembrane region" description="Helical" evidence="8">
    <location>
        <begin position="189"/>
        <end position="207"/>
    </location>
</feature>
<dbReference type="Pfam" id="PF00953">
    <property type="entry name" value="Glycos_transf_4"/>
    <property type="match status" value="1"/>
</dbReference>
<proteinExistence type="predicted"/>
<reference evidence="9 10" key="1">
    <citation type="submission" date="2018-10" db="EMBL/GenBank/DDBJ databases">
        <title>Phylogenomics of Brevibacillus.</title>
        <authorList>
            <person name="Dunlap C."/>
        </authorList>
    </citation>
    <scope>NUCLEOTIDE SEQUENCE [LARGE SCALE GENOMIC DNA]</scope>
    <source>
        <strain evidence="9 10">JCM 15716</strain>
    </source>
</reference>
<dbReference type="PANTHER" id="PTHR22926">
    <property type="entry name" value="PHOSPHO-N-ACETYLMURAMOYL-PENTAPEPTIDE-TRANSFERASE"/>
    <property type="match status" value="1"/>
</dbReference>
<evidence type="ECO:0000256" key="5">
    <source>
        <dbReference type="ARBA" id="ARBA00022989"/>
    </source>
</evidence>
<feature type="transmembrane region" description="Helical" evidence="8">
    <location>
        <begin position="85"/>
        <end position="103"/>
    </location>
</feature>
<evidence type="ECO:0000256" key="4">
    <source>
        <dbReference type="ARBA" id="ARBA00022692"/>
    </source>
</evidence>
<feature type="binding site" evidence="7">
    <location>
        <position position="108"/>
    </location>
    <ligand>
        <name>Mg(2+)</name>
        <dbReference type="ChEBI" id="CHEBI:18420"/>
    </ligand>
</feature>
<dbReference type="GO" id="GO:0009103">
    <property type="term" value="P:lipopolysaccharide biosynthetic process"/>
    <property type="evidence" value="ECO:0007669"/>
    <property type="project" value="TreeGrafter"/>
</dbReference>
<dbReference type="Proteomes" id="UP000271031">
    <property type="component" value="Unassembled WGS sequence"/>
</dbReference>
<feature type="transmembrane region" description="Helical" evidence="8">
    <location>
        <begin position="18"/>
        <end position="36"/>
    </location>
</feature>
<keyword evidence="6 8" id="KW-0472">Membrane</keyword>
<name>A0A3M8CYX9_9BACL</name>
<protein>
    <submittedName>
        <fullName evidence="9">Undecaprenyl/decaprenyl-phosphate alpha-N-acetylglucosaminyl 1-phosphate transferase</fullName>
    </submittedName>
</protein>
<dbReference type="GO" id="GO:0016780">
    <property type="term" value="F:phosphotransferase activity, for other substituted phosphate groups"/>
    <property type="evidence" value="ECO:0007669"/>
    <property type="project" value="InterPro"/>
</dbReference>
<keyword evidence="4 8" id="KW-0812">Transmembrane</keyword>
<comment type="caution">
    <text evidence="9">The sequence shown here is derived from an EMBL/GenBank/DDBJ whole genome shotgun (WGS) entry which is preliminary data.</text>
</comment>
<keyword evidence="5 8" id="KW-1133">Transmembrane helix</keyword>